<dbReference type="RefSeq" id="WP_190252150.1">
    <property type="nucleotide sequence ID" value="NZ_BMPI01000023.1"/>
</dbReference>
<evidence type="ECO:0000313" key="4">
    <source>
        <dbReference type="Proteomes" id="UP000642070"/>
    </source>
</evidence>
<proteinExistence type="predicted"/>
<dbReference type="Pfam" id="PF08241">
    <property type="entry name" value="Methyltransf_11"/>
    <property type="match status" value="1"/>
</dbReference>
<dbReference type="PANTHER" id="PTHR44068">
    <property type="entry name" value="ZGC:194242"/>
    <property type="match status" value="1"/>
</dbReference>
<name>A0A917TW28_9ACTN</name>
<keyword evidence="1" id="KW-0808">Transferase</keyword>
<protein>
    <recommendedName>
        <fullName evidence="2">Methyltransferase type 11 domain-containing protein</fullName>
    </recommendedName>
</protein>
<evidence type="ECO:0000313" key="3">
    <source>
        <dbReference type="EMBL" id="GGM40910.1"/>
    </source>
</evidence>
<dbReference type="CDD" id="cd02440">
    <property type="entry name" value="AdoMet_MTases"/>
    <property type="match status" value="1"/>
</dbReference>
<reference evidence="3" key="2">
    <citation type="submission" date="2020-09" db="EMBL/GenBank/DDBJ databases">
        <authorList>
            <person name="Sun Q."/>
            <person name="Ohkuma M."/>
        </authorList>
    </citation>
    <scope>NUCLEOTIDE SEQUENCE</scope>
    <source>
        <strain evidence="3">JCM 19831</strain>
    </source>
</reference>
<organism evidence="3 4">
    <name type="scientific">Dactylosporangium sucinum</name>
    <dbReference type="NCBI Taxonomy" id="1424081"/>
    <lineage>
        <taxon>Bacteria</taxon>
        <taxon>Bacillati</taxon>
        <taxon>Actinomycetota</taxon>
        <taxon>Actinomycetes</taxon>
        <taxon>Micromonosporales</taxon>
        <taxon>Micromonosporaceae</taxon>
        <taxon>Dactylosporangium</taxon>
    </lineage>
</organism>
<evidence type="ECO:0000259" key="2">
    <source>
        <dbReference type="Pfam" id="PF08241"/>
    </source>
</evidence>
<dbReference type="AlphaFoldDB" id="A0A917TW28"/>
<reference evidence="3" key="1">
    <citation type="journal article" date="2014" name="Int. J. Syst. Evol. Microbiol.">
        <title>Complete genome sequence of Corynebacterium casei LMG S-19264T (=DSM 44701T), isolated from a smear-ripened cheese.</title>
        <authorList>
            <consortium name="US DOE Joint Genome Institute (JGI-PGF)"/>
            <person name="Walter F."/>
            <person name="Albersmeier A."/>
            <person name="Kalinowski J."/>
            <person name="Ruckert C."/>
        </authorList>
    </citation>
    <scope>NUCLEOTIDE SEQUENCE</scope>
    <source>
        <strain evidence="3">JCM 19831</strain>
    </source>
</reference>
<feature type="domain" description="Methyltransferase type 11" evidence="2">
    <location>
        <begin position="60"/>
        <end position="158"/>
    </location>
</feature>
<dbReference type="GO" id="GO:0008757">
    <property type="term" value="F:S-adenosylmethionine-dependent methyltransferase activity"/>
    <property type="evidence" value="ECO:0007669"/>
    <property type="project" value="InterPro"/>
</dbReference>
<sequence length="262" mass="27614">MIDFDELYRQFAASERLAGLVSSVLDPLLPAEVQPFSFVTTDLLHDVARAADLVAGEVLVDVGCGRGGPGMWLARRTDTNLIGVDVSAVAVAQARSRAPRFALAGRADFRVGELDATGLPDGIADAVVSIDAFQFAGNPYVAGREFARILSPGGRLVLTTWEARQSGDPEVPAMLARLDVAAALSAAGFDVVVHERPDLEERRRAVLEAVLAVPADGDPAVRMYQEEARAALPEMPRLRRVMAVARLPGPGSAAPLPGSGPG</sequence>
<dbReference type="InterPro" id="IPR013216">
    <property type="entry name" value="Methyltransf_11"/>
</dbReference>
<gene>
    <name evidence="3" type="ORF">GCM10007977_047930</name>
</gene>
<dbReference type="Gene3D" id="3.40.50.150">
    <property type="entry name" value="Vaccinia Virus protein VP39"/>
    <property type="match status" value="1"/>
</dbReference>
<dbReference type="InterPro" id="IPR050447">
    <property type="entry name" value="Erg6_SMT_methyltransf"/>
</dbReference>
<evidence type="ECO:0000256" key="1">
    <source>
        <dbReference type="ARBA" id="ARBA00022679"/>
    </source>
</evidence>
<dbReference type="EMBL" id="BMPI01000023">
    <property type="protein sequence ID" value="GGM40910.1"/>
    <property type="molecule type" value="Genomic_DNA"/>
</dbReference>
<accession>A0A917TW28</accession>
<dbReference type="PANTHER" id="PTHR44068:SF11">
    <property type="entry name" value="GERANYL DIPHOSPHATE 2-C-METHYLTRANSFERASE"/>
    <property type="match status" value="1"/>
</dbReference>
<dbReference type="InterPro" id="IPR029063">
    <property type="entry name" value="SAM-dependent_MTases_sf"/>
</dbReference>
<keyword evidence="4" id="KW-1185">Reference proteome</keyword>
<comment type="caution">
    <text evidence="3">The sequence shown here is derived from an EMBL/GenBank/DDBJ whole genome shotgun (WGS) entry which is preliminary data.</text>
</comment>
<dbReference type="SUPFAM" id="SSF53335">
    <property type="entry name" value="S-adenosyl-L-methionine-dependent methyltransferases"/>
    <property type="match status" value="1"/>
</dbReference>
<dbReference type="Proteomes" id="UP000642070">
    <property type="component" value="Unassembled WGS sequence"/>
</dbReference>